<evidence type="ECO:0000313" key="3">
    <source>
        <dbReference type="EMBL" id="CAG8958780.1"/>
    </source>
</evidence>
<feature type="region of interest" description="Disordered" evidence="1">
    <location>
        <begin position="199"/>
        <end position="219"/>
    </location>
</feature>
<gene>
    <name evidence="3" type="ORF">HYFRA_00011730</name>
</gene>
<accession>A0A9N9L228</accession>
<sequence length="391" mass="43358">MYQFEWLIIQLTVTFISTCMTSNVPRTININVLSTLHESVRRSTNFGIMPPQHISGFPPAGPRRSPASVPAYSSAPPISKTPIPNPLFQAPQQALKNTVTQAINRLPVVRRITYRPDKSITNTDRSGNVQALLGYERGSEAATPCERCRAGRGVFPKCVVLNGHFGGSCTNCRSNDQTNMCSFHVIDVNNFGGCVKRKVTSAKKPQSPQTKRQRADEDVDYDFAEPVKTVPTSSRPTAYTGTSKCQSRRLEDQKKIVVQHKRPVASKSLLAQAIDAADEDKLWSVILDLCQNIPNATDIVIKNLARTISTDTIHVDNRSASNKQQRLYTTPQLERLLKETIPLPKKAETNQKRKGIDDGEAGTQATHKRRAVPVEEDAEAPLCEVCGELWR</sequence>
<dbReference type="Pfam" id="PF12511">
    <property type="entry name" value="DUF3716"/>
    <property type="match status" value="1"/>
</dbReference>
<feature type="chain" id="PRO_5040221058" evidence="2">
    <location>
        <begin position="22"/>
        <end position="391"/>
    </location>
</feature>
<dbReference type="Proteomes" id="UP000696280">
    <property type="component" value="Unassembled WGS sequence"/>
</dbReference>
<evidence type="ECO:0000313" key="4">
    <source>
        <dbReference type="Proteomes" id="UP000696280"/>
    </source>
</evidence>
<feature type="region of interest" description="Disordered" evidence="1">
    <location>
        <begin position="345"/>
        <end position="373"/>
    </location>
</feature>
<dbReference type="AlphaFoldDB" id="A0A9N9L228"/>
<dbReference type="OrthoDB" id="3564681at2759"/>
<organism evidence="3 4">
    <name type="scientific">Hymenoscyphus fraxineus</name>
    <dbReference type="NCBI Taxonomy" id="746836"/>
    <lineage>
        <taxon>Eukaryota</taxon>
        <taxon>Fungi</taxon>
        <taxon>Dikarya</taxon>
        <taxon>Ascomycota</taxon>
        <taxon>Pezizomycotina</taxon>
        <taxon>Leotiomycetes</taxon>
        <taxon>Helotiales</taxon>
        <taxon>Helotiaceae</taxon>
        <taxon>Hymenoscyphus</taxon>
    </lineage>
</organism>
<dbReference type="InterPro" id="IPR022190">
    <property type="entry name" value="DUF3716"/>
</dbReference>
<keyword evidence="2" id="KW-0732">Signal</keyword>
<proteinExistence type="predicted"/>
<feature type="signal peptide" evidence="2">
    <location>
        <begin position="1"/>
        <end position="21"/>
    </location>
</feature>
<evidence type="ECO:0000256" key="2">
    <source>
        <dbReference type="SAM" id="SignalP"/>
    </source>
</evidence>
<name>A0A9N9L228_9HELO</name>
<feature type="compositionally biased region" description="Basic and acidic residues" evidence="1">
    <location>
        <begin position="345"/>
        <end position="357"/>
    </location>
</feature>
<comment type="caution">
    <text evidence="3">The sequence shown here is derived from an EMBL/GenBank/DDBJ whole genome shotgun (WGS) entry which is preliminary data.</text>
</comment>
<reference evidence="3" key="1">
    <citation type="submission" date="2021-07" db="EMBL/GenBank/DDBJ databases">
        <authorList>
            <person name="Durling M."/>
        </authorList>
    </citation>
    <scope>NUCLEOTIDE SEQUENCE</scope>
</reference>
<dbReference type="EMBL" id="CAJVRL010000085">
    <property type="protein sequence ID" value="CAG8958780.1"/>
    <property type="molecule type" value="Genomic_DNA"/>
</dbReference>
<evidence type="ECO:0000256" key="1">
    <source>
        <dbReference type="SAM" id="MobiDB-lite"/>
    </source>
</evidence>
<protein>
    <submittedName>
        <fullName evidence="3">Uncharacterized protein</fullName>
    </submittedName>
</protein>
<keyword evidence="4" id="KW-1185">Reference proteome</keyword>